<gene>
    <name evidence="1" type="ORF">KDN34_09170</name>
</gene>
<evidence type="ECO:0000313" key="2">
    <source>
        <dbReference type="Proteomes" id="UP000679575"/>
    </source>
</evidence>
<dbReference type="RefSeq" id="WP_212593514.1">
    <property type="nucleotide sequence ID" value="NZ_CP073587.1"/>
</dbReference>
<name>A0ABX7YP30_9GAMM</name>
<keyword evidence="2" id="KW-1185">Reference proteome</keyword>
<dbReference type="Proteomes" id="UP000679575">
    <property type="component" value="Chromosome"/>
</dbReference>
<protein>
    <submittedName>
        <fullName evidence="1">DUF2066 domain-containing protein</fullName>
    </submittedName>
</protein>
<proteinExistence type="predicted"/>
<dbReference type="EMBL" id="CP073587">
    <property type="protein sequence ID" value="QUN04457.1"/>
    <property type="molecule type" value="Genomic_DNA"/>
</dbReference>
<sequence length="341" mass="37406">MHASAVEVSQLDQSVVNVASRSDADREAAIREALSNVLVKNSGARSVLNNNMVAERLGQASSMVMQFGYTDDQGQLKLQALFEHDKIINLLRAAGEPVWGRQRPLTLIWLASDENNQPQIVADGVTNDERQLFADASSQRGIPVLFPLMDLDDLQAVNVNDVRGQFADTVARASARYQADYFAMASLTTVGDGIHYQISLYDKTNSEQAFMQPLISDQNTAVDKPAAIAAMMFTLSNYFVSRYAVADSGESQQTTVTFSAITQKQLVEIEAFLKQLTAVKSITIDQLQGDKVSYRLQLFGSVAELKNLFSLESRMVAAPETASAGFDNSVSAGTYEWHSRQ</sequence>
<reference evidence="1 2" key="1">
    <citation type="submission" date="2021-04" db="EMBL/GenBank/DDBJ databases">
        <title>Novel species identification of genus Shewanella.</title>
        <authorList>
            <person name="Liu G."/>
        </authorList>
    </citation>
    <scope>NUCLEOTIDE SEQUENCE [LARGE SCALE GENOMIC DNA]</scope>
    <source>
        <strain evidence="1 2">FJAT-54481</strain>
    </source>
</reference>
<dbReference type="InterPro" id="IPR018642">
    <property type="entry name" value="DUF2066"/>
</dbReference>
<accession>A0ABX7YP30</accession>
<organism evidence="1 2">
    <name type="scientific">Shewanella yunxiaonensis</name>
    <dbReference type="NCBI Taxonomy" id="2829809"/>
    <lineage>
        <taxon>Bacteria</taxon>
        <taxon>Pseudomonadati</taxon>
        <taxon>Pseudomonadota</taxon>
        <taxon>Gammaproteobacteria</taxon>
        <taxon>Alteromonadales</taxon>
        <taxon>Shewanellaceae</taxon>
        <taxon>Shewanella</taxon>
    </lineage>
</organism>
<dbReference type="Pfam" id="PF09839">
    <property type="entry name" value="DUF2066"/>
    <property type="match status" value="1"/>
</dbReference>
<evidence type="ECO:0000313" key="1">
    <source>
        <dbReference type="EMBL" id="QUN04457.1"/>
    </source>
</evidence>